<evidence type="ECO:0000256" key="4">
    <source>
        <dbReference type="PROSITE-ProRule" id="PRU00335"/>
    </source>
</evidence>
<keyword evidence="1" id="KW-0805">Transcription regulation</keyword>
<dbReference type="InterPro" id="IPR001647">
    <property type="entry name" value="HTH_TetR"/>
</dbReference>
<name>A0A516V5N4_9GAMM</name>
<evidence type="ECO:0000259" key="5">
    <source>
        <dbReference type="PROSITE" id="PS50977"/>
    </source>
</evidence>
<organism evidence="6 7">
    <name type="scientific">Pseudoluteimonas lycopersici</name>
    <dbReference type="NCBI Taxonomy" id="1324796"/>
    <lineage>
        <taxon>Bacteria</taxon>
        <taxon>Pseudomonadati</taxon>
        <taxon>Pseudomonadota</taxon>
        <taxon>Gammaproteobacteria</taxon>
        <taxon>Lysobacterales</taxon>
        <taxon>Lysobacteraceae</taxon>
        <taxon>Pseudoluteimonas</taxon>
    </lineage>
</organism>
<keyword evidence="2 4" id="KW-0238">DNA-binding</keyword>
<dbReference type="AlphaFoldDB" id="A0A516V5N4"/>
<feature type="DNA-binding region" description="H-T-H motif" evidence="4">
    <location>
        <begin position="32"/>
        <end position="51"/>
    </location>
</feature>
<keyword evidence="3" id="KW-0804">Transcription</keyword>
<dbReference type="Proteomes" id="UP000315891">
    <property type="component" value="Chromosome"/>
</dbReference>
<accession>A0A516V5N4</accession>
<dbReference type="OrthoDB" id="4541465at2"/>
<protein>
    <submittedName>
        <fullName evidence="6">TetR/AcrR family transcriptional regulator</fullName>
    </submittedName>
</protein>
<dbReference type="PANTHER" id="PTHR47506:SF1">
    <property type="entry name" value="HTH-TYPE TRANSCRIPTIONAL REGULATOR YJDC"/>
    <property type="match status" value="1"/>
</dbReference>
<reference evidence="6 7" key="1">
    <citation type="submission" date="2019-07" db="EMBL/GenBank/DDBJ databases">
        <title>Lysobacter weifangensis sp. nov., isolated from bensulfuron-methyl contaminated farmland soil.</title>
        <authorList>
            <person name="Zhao H."/>
        </authorList>
    </citation>
    <scope>NUCLEOTIDE SEQUENCE [LARGE SCALE GENOMIC DNA]</scope>
    <source>
        <strain evidence="6 7">CC-Bw-6</strain>
    </source>
</reference>
<proteinExistence type="predicted"/>
<dbReference type="SUPFAM" id="SSF46689">
    <property type="entry name" value="Homeodomain-like"/>
    <property type="match status" value="1"/>
</dbReference>
<evidence type="ECO:0000313" key="6">
    <source>
        <dbReference type="EMBL" id="QDQ73828.1"/>
    </source>
</evidence>
<evidence type="ECO:0000256" key="3">
    <source>
        <dbReference type="ARBA" id="ARBA00023163"/>
    </source>
</evidence>
<dbReference type="InterPro" id="IPR011075">
    <property type="entry name" value="TetR_C"/>
</dbReference>
<dbReference type="GO" id="GO:0003677">
    <property type="term" value="F:DNA binding"/>
    <property type="evidence" value="ECO:0007669"/>
    <property type="project" value="UniProtKB-UniRule"/>
</dbReference>
<dbReference type="Pfam" id="PF00440">
    <property type="entry name" value="TetR_N"/>
    <property type="match status" value="1"/>
</dbReference>
<keyword evidence="7" id="KW-1185">Reference proteome</keyword>
<dbReference type="InterPro" id="IPR036271">
    <property type="entry name" value="Tet_transcr_reg_TetR-rel_C_sf"/>
</dbReference>
<dbReference type="EMBL" id="CP041742">
    <property type="protein sequence ID" value="QDQ73828.1"/>
    <property type="molecule type" value="Genomic_DNA"/>
</dbReference>
<dbReference type="Pfam" id="PF16925">
    <property type="entry name" value="TetR_C_13"/>
    <property type="match status" value="1"/>
</dbReference>
<dbReference type="SUPFAM" id="SSF48498">
    <property type="entry name" value="Tetracyclin repressor-like, C-terminal domain"/>
    <property type="match status" value="1"/>
</dbReference>
<dbReference type="PROSITE" id="PS50977">
    <property type="entry name" value="HTH_TETR_2"/>
    <property type="match status" value="1"/>
</dbReference>
<dbReference type="Gene3D" id="1.10.357.10">
    <property type="entry name" value="Tetracycline Repressor, domain 2"/>
    <property type="match status" value="1"/>
</dbReference>
<dbReference type="PANTHER" id="PTHR47506">
    <property type="entry name" value="TRANSCRIPTIONAL REGULATORY PROTEIN"/>
    <property type="match status" value="1"/>
</dbReference>
<feature type="domain" description="HTH tetR-type" evidence="5">
    <location>
        <begin position="9"/>
        <end position="69"/>
    </location>
</feature>
<dbReference type="InterPro" id="IPR009057">
    <property type="entry name" value="Homeodomain-like_sf"/>
</dbReference>
<dbReference type="InterPro" id="IPR023772">
    <property type="entry name" value="DNA-bd_HTH_TetR-type_CS"/>
</dbReference>
<dbReference type="PRINTS" id="PR00455">
    <property type="entry name" value="HTHTETR"/>
</dbReference>
<evidence type="ECO:0000256" key="1">
    <source>
        <dbReference type="ARBA" id="ARBA00023015"/>
    </source>
</evidence>
<sequence>MAKPPAPAASSRQRLLDAALHEFRSRGYAATTVDDLCRAAEVGKGSFFHHFPSKEALALEAVGHWNAMTGALFAQAPYHAPADPRERVLAYVDFRGELLQGELADFTCLLGTIVQETYDSHPALRDACRNGIELHAETLVRDIAEAKAKYAPDAGWSPQSLALFTQAALQGAFILAKAQGGAPAAADAVSHLRRYIESLFPLPPTAKRKTP</sequence>
<evidence type="ECO:0000256" key="2">
    <source>
        <dbReference type="ARBA" id="ARBA00023125"/>
    </source>
</evidence>
<evidence type="ECO:0000313" key="7">
    <source>
        <dbReference type="Proteomes" id="UP000315891"/>
    </source>
</evidence>
<gene>
    <name evidence="6" type="ORF">FNZ56_08040</name>
</gene>
<dbReference type="PROSITE" id="PS01081">
    <property type="entry name" value="HTH_TETR_1"/>
    <property type="match status" value="1"/>
</dbReference>
<dbReference type="RefSeq" id="WP_143879340.1">
    <property type="nucleotide sequence ID" value="NZ_BAABLZ010000001.1"/>
</dbReference>